<feature type="DNA-binding region" description="OmpR/PhoB-type" evidence="7">
    <location>
        <begin position="127"/>
        <end position="225"/>
    </location>
</feature>
<dbReference type="Gene3D" id="1.10.10.10">
    <property type="entry name" value="Winged helix-like DNA-binding domain superfamily/Winged helix DNA-binding domain"/>
    <property type="match status" value="1"/>
</dbReference>
<dbReference type="Gene3D" id="3.40.50.2300">
    <property type="match status" value="1"/>
</dbReference>
<sequence>MKILIAEDDRETADYLAKGLTESGMNVTVVANGPDALFHATQQQFDAIILDRMLPAIDGLAVLRMIRAGGIATPVLLLTAMAKIADRVEGLESGADDYLVKPFAFSELRARLNVLIRRPATSAMPAETVLRVRDLELDLRRRRVTRGGSPIDLQPREVLMLEELMRNSDRVMTKTMLLERVWEFDFDPRTNIVETHISRLRAKLNAGFDTDAILTVRGAGYTIRTE</sequence>
<dbReference type="AlphaFoldDB" id="A0A7X5UYY9"/>
<dbReference type="GO" id="GO:0000976">
    <property type="term" value="F:transcription cis-regulatory region binding"/>
    <property type="evidence" value="ECO:0007669"/>
    <property type="project" value="TreeGrafter"/>
</dbReference>
<dbReference type="Pfam" id="PF00486">
    <property type="entry name" value="Trans_reg_C"/>
    <property type="match status" value="1"/>
</dbReference>
<dbReference type="RefSeq" id="WP_167298577.1">
    <property type="nucleotide sequence ID" value="NZ_CP170557.1"/>
</dbReference>
<evidence type="ECO:0000256" key="5">
    <source>
        <dbReference type="ARBA" id="ARBA00023163"/>
    </source>
</evidence>
<evidence type="ECO:0000259" key="8">
    <source>
        <dbReference type="PROSITE" id="PS50110"/>
    </source>
</evidence>
<dbReference type="Pfam" id="PF00072">
    <property type="entry name" value="Response_reg"/>
    <property type="match status" value="1"/>
</dbReference>
<dbReference type="InterPro" id="IPR039420">
    <property type="entry name" value="WalR-like"/>
</dbReference>
<gene>
    <name evidence="10" type="ORF">FHR20_001118</name>
</gene>
<dbReference type="PROSITE" id="PS50110">
    <property type="entry name" value="RESPONSE_REGULATORY"/>
    <property type="match status" value="1"/>
</dbReference>
<dbReference type="SMART" id="SM00862">
    <property type="entry name" value="Trans_reg_C"/>
    <property type="match status" value="1"/>
</dbReference>
<dbReference type="Proteomes" id="UP000564677">
    <property type="component" value="Unassembled WGS sequence"/>
</dbReference>
<reference evidence="10 11" key="1">
    <citation type="submission" date="2020-03" db="EMBL/GenBank/DDBJ databases">
        <title>Genomic Encyclopedia of Type Strains, Phase IV (KMG-IV): sequencing the most valuable type-strain genomes for metagenomic binning, comparative biology and taxonomic classification.</title>
        <authorList>
            <person name="Goeker M."/>
        </authorList>
    </citation>
    <scope>NUCLEOTIDE SEQUENCE [LARGE SCALE GENOMIC DNA]</scope>
    <source>
        <strain evidence="10 11">DSM 4733</strain>
    </source>
</reference>
<evidence type="ECO:0000256" key="1">
    <source>
        <dbReference type="ARBA" id="ARBA00022553"/>
    </source>
</evidence>
<dbReference type="GO" id="GO:0000156">
    <property type="term" value="F:phosphorelay response regulator activity"/>
    <property type="evidence" value="ECO:0007669"/>
    <property type="project" value="TreeGrafter"/>
</dbReference>
<feature type="domain" description="Response regulatory" evidence="8">
    <location>
        <begin position="2"/>
        <end position="116"/>
    </location>
</feature>
<feature type="domain" description="OmpR/PhoB-type" evidence="9">
    <location>
        <begin position="127"/>
        <end position="225"/>
    </location>
</feature>
<proteinExistence type="predicted"/>
<keyword evidence="11" id="KW-1185">Reference proteome</keyword>
<keyword evidence="4 7" id="KW-0238">DNA-binding</keyword>
<evidence type="ECO:0000256" key="6">
    <source>
        <dbReference type="PROSITE-ProRule" id="PRU00169"/>
    </source>
</evidence>
<dbReference type="InterPro" id="IPR011006">
    <property type="entry name" value="CheY-like_superfamily"/>
</dbReference>
<keyword evidence="5" id="KW-0804">Transcription</keyword>
<dbReference type="CDD" id="cd19935">
    <property type="entry name" value="REC_OmpR_CusR-like"/>
    <property type="match status" value="1"/>
</dbReference>
<keyword evidence="3" id="KW-0805">Transcription regulation</keyword>
<dbReference type="GO" id="GO:0005829">
    <property type="term" value="C:cytosol"/>
    <property type="evidence" value="ECO:0007669"/>
    <property type="project" value="TreeGrafter"/>
</dbReference>
<feature type="modified residue" description="4-aspartylphosphate" evidence="6">
    <location>
        <position position="51"/>
    </location>
</feature>
<dbReference type="InterPro" id="IPR001789">
    <property type="entry name" value="Sig_transdc_resp-reg_receiver"/>
</dbReference>
<protein>
    <submittedName>
        <fullName evidence="10">Two-component system OmpR family response regulator</fullName>
    </submittedName>
</protein>
<comment type="caution">
    <text evidence="10">The sequence shown here is derived from an EMBL/GenBank/DDBJ whole genome shotgun (WGS) entry which is preliminary data.</text>
</comment>
<dbReference type="PROSITE" id="PS51755">
    <property type="entry name" value="OMPR_PHOB"/>
    <property type="match status" value="1"/>
</dbReference>
<accession>A0A7X5UYY9</accession>
<evidence type="ECO:0000313" key="10">
    <source>
        <dbReference type="EMBL" id="NIJ64187.1"/>
    </source>
</evidence>
<keyword evidence="1 6" id="KW-0597">Phosphoprotein</keyword>
<dbReference type="CDD" id="cd00383">
    <property type="entry name" value="trans_reg_C"/>
    <property type="match status" value="1"/>
</dbReference>
<dbReference type="EMBL" id="JAASQV010000001">
    <property type="protein sequence ID" value="NIJ64187.1"/>
    <property type="molecule type" value="Genomic_DNA"/>
</dbReference>
<evidence type="ECO:0000256" key="2">
    <source>
        <dbReference type="ARBA" id="ARBA00023012"/>
    </source>
</evidence>
<dbReference type="SUPFAM" id="SSF52172">
    <property type="entry name" value="CheY-like"/>
    <property type="match status" value="1"/>
</dbReference>
<dbReference type="Gene3D" id="6.10.250.690">
    <property type="match status" value="1"/>
</dbReference>
<dbReference type="SMART" id="SM00448">
    <property type="entry name" value="REC"/>
    <property type="match status" value="1"/>
</dbReference>
<dbReference type="GO" id="GO:0006355">
    <property type="term" value="P:regulation of DNA-templated transcription"/>
    <property type="evidence" value="ECO:0007669"/>
    <property type="project" value="InterPro"/>
</dbReference>
<dbReference type="FunFam" id="1.10.10.10:FF:000005">
    <property type="entry name" value="Two-component system response regulator"/>
    <property type="match status" value="1"/>
</dbReference>
<dbReference type="InterPro" id="IPR001867">
    <property type="entry name" value="OmpR/PhoB-type_DNA-bd"/>
</dbReference>
<name>A0A7X5UYY9_9SPHN</name>
<evidence type="ECO:0000259" key="9">
    <source>
        <dbReference type="PROSITE" id="PS51755"/>
    </source>
</evidence>
<evidence type="ECO:0000256" key="3">
    <source>
        <dbReference type="ARBA" id="ARBA00023015"/>
    </source>
</evidence>
<organism evidence="10 11">
    <name type="scientific">Sphingomonas leidyi</name>
    <dbReference type="NCBI Taxonomy" id="68569"/>
    <lineage>
        <taxon>Bacteria</taxon>
        <taxon>Pseudomonadati</taxon>
        <taxon>Pseudomonadota</taxon>
        <taxon>Alphaproteobacteria</taxon>
        <taxon>Sphingomonadales</taxon>
        <taxon>Sphingomonadaceae</taxon>
        <taxon>Sphingomonas</taxon>
    </lineage>
</organism>
<dbReference type="GO" id="GO:0032993">
    <property type="term" value="C:protein-DNA complex"/>
    <property type="evidence" value="ECO:0007669"/>
    <property type="project" value="TreeGrafter"/>
</dbReference>
<evidence type="ECO:0000313" key="11">
    <source>
        <dbReference type="Proteomes" id="UP000564677"/>
    </source>
</evidence>
<evidence type="ECO:0000256" key="4">
    <source>
        <dbReference type="ARBA" id="ARBA00023125"/>
    </source>
</evidence>
<dbReference type="PANTHER" id="PTHR48111:SF76">
    <property type="entry name" value="TWO-COMPONENT RESPONSE REGULATOR"/>
    <property type="match status" value="1"/>
</dbReference>
<dbReference type="InterPro" id="IPR036388">
    <property type="entry name" value="WH-like_DNA-bd_sf"/>
</dbReference>
<dbReference type="PANTHER" id="PTHR48111">
    <property type="entry name" value="REGULATOR OF RPOS"/>
    <property type="match status" value="1"/>
</dbReference>
<keyword evidence="2" id="KW-0902">Two-component regulatory system</keyword>
<evidence type="ECO:0000256" key="7">
    <source>
        <dbReference type="PROSITE-ProRule" id="PRU01091"/>
    </source>
</evidence>